<dbReference type="PANTHER" id="PTHR42930:SF3">
    <property type="entry name" value="PHOSPHATE-SPECIFIC TRANSPORT SYSTEM ACCESSORY PROTEIN PHOU"/>
    <property type="match status" value="1"/>
</dbReference>
<keyword evidence="5 7" id="KW-0963">Cytoplasm</keyword>
<evidence type="ECO:0000256" key="6">
    <source>
        <dbReference type="ARBA" id="ARBA00022592"/>
    </source>
</evidence>
<dbReference type="PANTHER" id="PTHR42930">
    <property type="entry name" value="PHOSPHATE-SPECIFIC TRANSPORT SYSTEM ACCESSORY PROTEIN PHOU"/>
    <property type="match status" value="1"/>
</dbReference>
<dbReference type="Gene3D" id="1.20.58.220">
    <property type="entry name" value="Phosphate transport system protein phou homolog 2, domain 2"/>
    <property type="match status" value="1"/>
</dbReference>
<gene>
    <name evidence="9" type="primary">phoU</name>
    <name evidence="9" type="ORF">Ami3637_08465</name>
</gene>
<evidence type="ECO:0000256" key="3">
    <source>
        <dbReference type="ARBA" id="ARBA00011738"/>
    </source>
</evidence>
<dbReference type="GO" id="GO:0045936">
    <property type="term" value="P:negative regulation of phosphate metabolic process"/>
    <property type="evidence" value="ECO:0007669"/>
    <property type="project" value="InterPro"/>
</dbReference>
<dbReference type="Pfam" id="PF01895">
    <property type="entry name" value="PhoU"/>
    <property type="match status" value="2"/>
</dbReference>
<evidence type="ECO:0000256" key="2">
    <source>
        <dbReference type="ARBA" id="ARBA00008107"/>
    </source>
</evidence>
<proteinExistence type="inferred from homology"/>
<dbReference type="GO" id="GO:0030643">
    <property type="term" value="P:intracellular phosphate ion homeostasis"/>
    <property type="evidence" value="ECO:0007669"/>
    <property type="project" value="InterPro"/>
</dbReference>
<evidence type="ECO:0000313" key="10">
    <source>
        <dbReference type="Proteomes" id="UP000463883"/>
    </source>
</evidence>
<dbReference type="KEGG" id="amic:Ami3637_08465"/>
<evidence type="ECO:0000256" key="5">
    <source>
        <dbReference type="ARBA" id="ARBA00022490"/>
    </source>
</evidence>
<dbReference type="InterPro" id="IPR038078">
    <property type="entry name" value="PhoU-like_sf"/>
</dbReference>
<evidence type="ECO:0000256" key="7">
    <source>
        <dbReference type="PIRNR" id="PIRNR003107"/>
    </source>
</evidence>
<protein>
    <recommendedName>
        <fullName evidence="7">Phosphate-specific transport system accessory protein PhoU</fullName>
    </recommendedName>
</protein>
<dbReference type="EMBL" id="CP047591">
    <property type="protein sequence ID" value="QHI72425.1"/>
    <property type="molecule type" value="Genomic_DNA"/>
</dbReference>
<name>A0A6P1MN39_9FIRM</name>
<comment type="similarity">
    <text evidence="2 7">Belongs to the PhoU family.</text>
</comment>
<keyword evidence="10" id="KW-1185">Reference proteome</keyword>
<sequence>MRNRFDTQLTLLNTEIIEMGALCEAIISDAVKALIENNKDLAKKTIESEKQIDQKEKDIESLCLKLLLQQQPVARDLRLISAALKMITDMERIGDQAADIADIVEVADFSLPRDFKDIKLMAEATIKMVTESVEAFVQRDLVLAREVIAYDDVVDDLFDVIKNEVIDIIAEMPRQAKAEQNNMGLEVIDILMIAKYFERIGDHATNIAEWVEFSITGAHIDNEDKK</sequence>
<comment type="subunit">
    <text evidence="3 7">Homodimer.</text>
</comment>
<evidence type="ECO:0000256" key="4">
    <source>
        <dbReference type="ARBA" id="ARBA00022448"/>
    </source>
</evidence>
<feature type="domain" description="PhoU" evidence="8">
    <location>
        <begin position="118"/>
        <end position="211"/>
    </location>
</feature>
<dbReference type="InterPro" id="IPR028366">
    <property type="entry name" value="PhoU"/>
</dbReference>
<feature type="domain" description="PhoU" evidence="8">
    <location>
        <begin position="16"/>
        <end position="104"/>
    </location>
</feature>
<organism evidence="9 10">
    <name type="scientific">Aminipila terrae</name>
    <dbReference type="NCBI Taxonomy" id="2697030"/>
    <lineage>
        <taxon>Bacteria</taxon>
        <taxon>Bacillati</taxon>
        <taxon>Bacillota</taxon>
        <taxon>Clostridia</taxon>
        <taxon>Peptostreptococcales</taxon>
        <taxon>Anaerovoracaceae</taxon>
        <taxon>Aminipila</taxon>
    </lineage>
</organism>
<dbReference type="InterPro" id="IPR026022">
    <property type="entry name" value="PhoU_dom"/>
</dbReference>
<evidence type="ECO:0000259" key="8">
    <source>
        <dbReference type="Pfam" id="PF01895"/>
    </source>
</evidence>
<comment type="subcellular location">
    <subcellularLocation>
        <location evidence="1 7">Cytoplasm</location>
    </subcellularLocation>
</comment>
<evidence type="ECO:0000313" key="9">
    <source>
        <dbReference type="EMBL" id="QHI72425.1"/>
    </source>
</evidence>
<dbReference type="AlphaFoldDB" id="A0A6P1MN39"/>
<dbReference type="FunFam" id="1.20.58.220:FF:000004">
    <property type="entry name" value="Phosphate-specific transport system accessory protein PhoU"/>
    <property type="match status" value="1"/>
</dbReference>
<dbReference type="Proteomes" id="UP000463883">
    <property type="component" value="Chromosome"/>
</dbReference>
<evidence type="ECO:0000256" key="1">
    <source>
        <dbReference type="ARBA" id="ARBA00004496"/>
    </source>
</evidence>
<reference evidence="9 10" key="1">
    <citation type="submission" date="2020-01" db="EMBL/GenBank/DDBJ databases">
        <title>Genomic analysis of Aminipila sp. CBA3637.</title>
        <authorList>
            <person name="Kim Y.B."/>
            <person name="Roh S.W."/>
        </authorList>
    </citation>
    <scope>NUCLEOTIDE SEQUENCE [LARGE SCALE GENOMIC DNA]</scope>
    <source>
        <strain evidence="9 10">CBA3637</strain>
    </source>
</reference>
<dbReference type="PIRSF" id="PIRSF003107">
    <property type="entry name" value="PhoU"/>
    <property type="match status" value="1"/>
</dbReference>
<dbReference type="SUPFAM" id="SSF109755">
    <property type="entry name" value="PhoU-like"/>
    <property type="match status" value="1"/>
</dbReference>
<comment type="function">
    <text evidence="7">Plays a role in the regulation of phosphate uptake.</text>
</comment>
<dbReference type="RefSeq" id="WP_162362195.1">
    <property type="nucleotide sequence ID" value="NZ_CP047591.1"/>
</dbReference>
<keyword evidence="4 7" id="KW-0813">Transport</keyword>
<accession>A0A6P1MN39</accession>
<dbReference type="GO" id="GO:0005737">
    <property type="term" value="C:cytoplasm"/>
    <property type="evidence" value="ECO:0007669"/>
    <property type="project" value="UniProtKB-SubCell"/>
</dbReference>
<dbReference type="NCBIfam" id="TIGR02135">
    <property type="entry name" value="phoU_full"/>
    <property type="match status" value="1"/>
</dbReference>
<keyword evidence="6 7" id="KW-0592">Phosphate transport</keyword>
<dbReference type="GO" id="GO:0006817">
    <property type="term" value="P:phosphate ion transport"/>
    <property type="evidence" value="ECO:0007669"/>
    <property type="project" value="UniProtKB-KW"/>
</dbReference>